<accession>A0A6J5GGH2</accession>
<evidence type="ECO:0000256" key="2">
    <source>
        <dbReference type="ARBA" id="ARBA00022598"/>
    </source>
</evidence>
<dbReference type="InterPro" id="IPR020845">
    <property type="entry name" value="AMP-binding_CS"/>
</dbReference>
<evidence type="ECO:0000256" key="5">
    <source>
        <dbReference type="SAM" id="MobiDB-lite"/>
    </source>
</evidence>
<dbReference type="PANTHER" id="PTHR43605">
    <property type="entry name" value="ACYL-COENZYME A SYNTHETASE"/>
    <property type="match status" value="1"/>
</dbReference>
<keyword evidence="9" id="KW-1185">Reference proteome</keyword>
<feature type="compositionally biased region" description="Basic and acidic residues" evidence="5">
    <location>
        <begin position="548"/>
        <end position="560"/>
    </location>
</feature>
<dbReference type="GO" id="GO:0015645">
    <property type="term" value="F:fatty acid ligase activity"/>
    <property type="evidence" value="ECO:0007669"/>
    <property type="project" value="TreeGrafter"/>
</dbReference>
<dbReference type="InterPro" id="IPR045851">
    <property type="entry name" value="AMP-bd_C_sf"/>
</dbReference>
<dbReference type="InterPro" id="IPR025110">
    <property type="entry name" value="AMP-bd_C"/>
</dbReference>
<sequence>MTGFTPSAQAFIDARELLLRHRTDYARAYEAFTWPQLDTFNWALDYFDVMARGNDNPALWIVDDLVSGGTRYSFAQMSERSSRMANFLRENGVGRGDRLLLMLPNRVELWDVMLAAMKLGAVVLPATTQLAPDDVRERVEAGGARFVVVDAAELAKFDALDASVKRIAVGGARDGWIDLSRAYDASAAFEPDGPTRASDPMLLYFTSGTTSKPKLVEHTHQSYPVGHLSTMYWIGLMPGDVHWNISSPGWAKHAWSCFFAPWNAQACVFVYNYARFVPKDVLGVLVQCGVTTLCAPPTVWRMLVQEPLASYAVKLREIVGAGEPLNPEIIERVRHAWDITIRDGYGQTETTCQIGNSPGQPVVAGAMGRPLPGYRVELVDPDDQLVSEGEIALTLGQDSSQRPLGLMTGYANNAKATEQAVRNGYYHTSDVAMRRDDGYYVYVGRADDVFKSSDYRLSPFELESVLIEHEAIAEAAVVPSPDPLRLSVPKAFVIVRQGYEAGPDLAREVFRFSREKLAPYKRIRRLQFSDLPKTISGKIRRVELRRREMERTGEPARQPDEYWEEDFPELR</sequence>
<dbReference type="Gene3D" id="3.40.50.12780">
    <property type="entry name" value="N-terminal domain of ligase-like"/>
    <property type="match status" value="1"/>
</dbReference>
<dbReference type="PANTHER" id="PTHR43605:SF10">
    <property type="entry name" value="ACYL-COA SYNTHETASE MEDIUM CHAIN FAMILY MEMBER 3"/>
    <property type="match status" value="1"/>
</dbReference>
<dbReference type="SUPFAM" id="SSF56801">
    <property type="entry name" value="Acetyl-CoA synthetase-like"/>
    <property type="match status" value="1"/>
</dbReference>
<feature type="domain" description="AMP-dependent synthetase/ligase" evidence="6">
    <location>
        <begin position="54"/>
        <end position="391"/>
    </location>
</feature>
<keyword evidence="4" id="KW-0067">ATP-binding</keyword>
<gene>
    <name evidence="8" type="primary">acsA_2</name>
    <name evidence="8" type="ORF">LMG28688_04728</name>
</gene>
<evidence type="ECO:0000256" key="4">
    <source>
        <dbReference type="ARBA" id="ARBA00022840"/>
    </source>
</evidence>
<dbReference type="RefSeq" id="WP_175196968.1">
    <property type="nucleotide sequence ID" value="NZ_CADIKL010000027.1"/>
</dbReference>
<dbReference type="FunFam" id="3.30.300.30:FF:000028">
    <property type="entry name" value="AMP-dependent synthetase"/>
    <property type="match status" value="1"/>
</dbReference>
<dbReference type="GO" id="GO:0005524">
    <property type="term" value="F:ATP binding"/>
    <property type="evidence" value="ECO:0007669"/>
    <property type="project" value="UniProtKB-KW"/>
</dbReference>
<keyword evidence="3" id="KW-0547">Nucleotide-binding</keyword>
<dbReference type="GO" id="GO:0006637">
    <property type="term" value="P:acyl-CoA metabolic process"/>
    <property type="evidence" value="ECO:0007669"/>
    <property type="project" value="TreeGrafter"/>
</dbReference>
<dbReference type="InterPro" id="IPR000873">
    <property type="entry name" value="AMP-dep_synth/lig_dom"/>
</dbReference>
<evidence type="ECO:0000256" key="1">
    <source>
        <dbReference type="ARBA" id="ARBA00006432"/>
    </source>
</evidence>
<keyword evidence="2 8" id="KW-0436">Ligase</keyword>
<organism evidence="8 9">
    <name type="scientific">Paraburkholderia caffeinitolerans</name>
    <dbReference type="NCBI Taxonomy" id="1723730"/>
    <lineage>
        <taxon>Bacteria</taxon>
        <taxon>Pseudomonadati</taxon>
        <taxon>Pseudomonadota</taxon>
        <taxon>Betaproteobacteria</taxon>
        <taxon>Burkholderiales</taxon>
        <taxon>Burkholderiaceae</taxon>
        <taxon>Paraburkholderia</taxon>
    </lineage>
</organism>
<evidence type="ECO:0000313" key="9">
    <source>
        <dbReference type="Proteomes" id="UP000494119"/>
    </source>
</evidence>
<dbReference type="GO" id="GO:0003987">
    <property type="term" value="F:acetate-CoA ligase activity"/>
    <property type="evidence" value="ECO:0007669"/>
    <property type="project" value="UniProtKB-EC"/>
</dbReference>
<feature type="region of interest" description="Disordered" evidence="5">
    <location>
        <begin position="548"/>
        <end position="571"/>
    </location>
</feature>
<dbReference type="Gene3D" id="3.30.300.30">
    <property type="match status" value="1"/>
</dbReference>
<name>A0A6J5GGH2_9BURK</name>
<evidence type="ECO:0000313" key="8">
    <source>
        <dbReference type="EMBL" id="CAB3798463.1"/>
    </source>
</evidence>
<dbReference type="EMBL" id="CADIKL010000027">
    <property type="protein sequence ID" value="CAB3798463.1"/>
    <property type="molecule type" value="Genomic_DNA"/>
</dbReference>
<protein>
    <submittedName>
        <fullName evidence="8">Acetyl-coenzyme A synthetase</fullName>
        <ecNumber evidence="8">6.2.1.1</ecNumber>
    </submittedName>
</protein>
<dbReference type="PROSITE" id="PS00455">
    <property type="entry name" value="AMP_BINDING"/>
    <property type="match status" value="1"/>
</dbReference>
<comment type="similarity">
    <text evidence="1">Belongs to the ATP-dependent AMP-binding enzyme family.</text>
</comment>
<dbReference type="GO" id="GO:0006633">
    <property type="term" value="P:fatty acid biosynthetic process"/>
    <property type="evidence" value="ECO:0007669"/>
    <property type="project" value="TreeGrafter"/>
</dbReference>
<proteinExistence type="inferred from homology"/>
<dbReference type="InterPro" id="IPR042099">
    <property type="entry name" value="ANL_N_sf"/>
</dbReference>
<dbReference type="AlphaFoldDB" id="A0A6J5GGH2"/>
<dbReference type="Pfam" id="PF00501">
    <property type="entry name" value="AMP-binding"/>
    <property type="match status" value="1"/>
</dbReference>
<dbReference type="Pfam" id="PF13193">
    <property type="entry name" value="AMP-binding_C"/>
    <property type="match status" value="1"/>
</dbReference>
<dbReference type="EC" id="6.2.1.1" evidence="8"/>
<evidence type="ECO:0000259" key="6">
    <source>
        <dbReference type="Pfam" id="PF00501"/>
    </source>
</evidence>
<dbReference type="GO" id="GO:0004321">
    <property type="term" value="F:fatty-acyl-CoA synthase activity"/>
    <property type="evidence" value="ECO:0007669"/>
    <property type="project" value="TreeGrafter"/>
</dbReference>
<evidence type="ECO:0000256" key="3">
    <source>
        <dbReference type="ARBA" id="ARBA00022741"/>
    </source>
</evidence>
<dbReference type="Proteomes" id="UP000494119">
    <property type="component" value="Unassembled WGS sequence"/>
</dbReference>
<feature type="domain" description="AMP-binding enzyme C-terminal" evidence="7">
    <location>
        <begin position="461"/>
        <end position="538"/>
    </location>
</feature>
<reference evidence="8 9" key="1">
    <citation type="submission" date="2020-04" db="EMBL/GenBank/DDBJ databases">
        <authorList>
            <person name="De Canck E."/>
        </authorList>
    </citation>
    <scope>NUCLEOTIDE SEQUENCE [LARGE SCALE GENOMIC DNA]</scope>
    <source>
        <strain evidence="8 9">LMG 28688</strain>
    </source>
</reference>
<dbReference type="InterPro" id="IPR051087">
    <property type="entry name" value="Mitochondrial_ACSM"/>
</dbReference>
<evidence type="ECO:0000259" key="7">
    <source>
        <dbReference type="Pfam" id="PF13193"/>
    </source>
</evidence>
<feature type="compositionally biased region" description="Acidic residues" evidence="5">
    <location>
        <begin position="561"/>
        <end position="571"/>
    </location>
</feature>